<dbReference type="AlphaFoldDB" id="A0A9J6GV07"/>
<name>A0A9J6GV07_HAELO</name>
<dbReference type="SUPFAM" id="SSF57850">
    <property type="entry name" value="RING/U-box"/>
    <property type="match status" value="1"/>
</dbReference>
<evidence type="ECO:0000259" key="4">
    <source>
        <dbReference type="Pfam" id="PF00097"/>
    </source>
</evidence>
<gene>
    <name evidence="5" type="ORF">HPB48_007995</name>
</gene>
<dbReference type="InterPro" id="IPR017907">
    <property type="entry name" value="Znf_RING_CS"/>
</dbReference>
<dbReference type="VEuPathDB" id="VectorBase:HLOH_051081"/>
<reference evidence="5 6" key="1">
    <citation type="journal article" date="2020" name="Cell">
        <title>Large-Scale Comparative Analyses of Tick Genomes Elucidate Their Genetic Diversity and Vector Capacities.</title>
        <authorList>
            <consortium name="Tick Genome and Microbiome Consortium (TIGMIC)"/>
            <person name="Jia N."/>
            <person name="Wang J."/>
            <person name="Shi W."/>
            <person name="Du L."/>
            <person name="Sun Y."/>
            <person name="Zhan W."/>
            <person name="Jiang J.F."/>
            <person name="Wang Q."/>
            <person name="Zhang B."/>
            <person name="Ji P."/>
            <person name="Bell-Sakyi L."/>
            <person name="Cui X.M."/>
            <person name="Yuan T.T."/>
            <person name="Jiang B.G."/>
            <person name="Yang W.F."/>
            <person name="Lam T.T."/>
            <person name="Chang Q.C."/>
            <person name="Ding S.J."/>
            <person name="Wang X.J."/>
            <person name="Zhu J.G."/>
            <person name="Ruan X.D."/>
            <person name="Zhao L."/>
            <person name="Wei J.T."/>
            <person name="Ye R.Z."/>
            <person name="Que T.C."/>
            <person name="Du C.H."/>
            <person name="Zhou Y.H."/>
            <person name="Cheng J.X."/>
            <person name="Dai P.F."/>
            <person name="Guo W.B."/>
            <person name="Han X.H."/>
            <person name="Huang E.J."/>
            <person name="Li L.F."/>
            <person name="Wei W."/>
            <person name="Gao Y.C."/>
            <person name="Liu J.Z."/>
            <person name="Shao H.Z."/>
            <person name="Wang X."/>
            <person name="Wang C.C."/>
            <person name="Yang T.C."/>
            <person name="Huo Q.B."/>
            <person name="Li W."/>
            <person name="Chen H.Y."/>
            <person name="Chen S.E."/>
            <person name="Zhou L.G."/>
            <person name="Ni X.B."/>
            <person name="Tian J.H."/>
            <person name="Sheng Y."/>
            <person name="Liu T."/>
            <person name="Pan Y.S."/>
            <person name="Xia L.Y."/>
            <person name="Li J."/>
            <person name="Zhao F."/>
            <person name="Cao W.C."/>
        </authorList>
    </citation>
    <scope>NUCLEOTIDE SEQUENCE [LARGE SCALE GENOMIC DNA]</scope>
    <source>
        <strain evidence="5">HaeL-2018</strain>
    </source>
</reference>
<dbReference type="Pfam" id="PF00097">
    <property type="entry name" value="zf-C3HC4"/>
    <property type="match status" value="1"/>
</dbReference>
<keyword evidence="6" id="KW-1185">Reference proteome</keyword>
<evidence type="ECO:0000256" key="1">
    <source>
        <dbReference type="ARBA" id="ARBA00022723"/>
    </source>
</evidence>
<evidence type="ECO:0000313" key="6">
    <source>
        <dbReference type="Proteomes" id="UP000821853"/>
    </source>
</evidence>
<dbReference type="InterPro" id="IPR013083">
    <property type="entry name" value="Znf_RING/FYVE/PHD"/>
</dbReference>
<sequence length="97" mass="10862">MASPVHKYTLVGFSEEVDRMPLLFLEALPATKVCSACGLVPKVVGLLPCEHFFCKPCYQQCLCHEEVVCPVEGEACLLDEVSWIHHSTRSVLTKKVW</sequence>
<keyword evidence="1" id="KW-0479">Metal-binding</keyword>
<dbReference type="Gene3D" id="3.30.40.10">
    <property type="entry name" value="Zinc/RING finger domain, C3HC4 (zinc finger)"/>
    <property type="match status" value="1"/>
</dbReference>
<dbReference type="OrthoDB" id="4788989at2759"/>
<evidence type="ECO:0000256" key="3">
    <source>
        <dbReference type="ARBA" id="ARBA00022833"/>
    </source>
</evidence>
<proteinExistence type="predicted"/>
<accession>A0A9J6GV07</accession>
<comment type="caution">
    <text evidence="5">The sequence shown here is derived from an EMBL/GenBank/DDBJ whole genome shotgun (WGS) entry which is preliminary data.</text>
</comment>
<dbReference type="GO" id="GO:0008270">
    <property type="term" value="F:zinc ion binding"/>
    <property type="evidence" value="ECO:0007669"/>
    <property type="project" value="UniProtKB-KW"/>
</dbReference>
<keyword evidence="2" id="KW-0863">Zinc-finger</keyword>
<dbReference type="InterPro" id="IPR018957">
    <property type="entry name" value="Znf_C3HC4_RING-type"/>
</dbReference>
<keyword evidence="3" id="KW-0862">Zinc</keyword>
<evidence type="ECO:0000313" key="5">
    <source>
        <dbReference type="EMBL" id="KAH9379322.1"/>
    </source>
</evidence>
<dbReference type="Proteomes" id="UP000821853">
    <property type="component" value="Unassembled WGS sequence"/>
</dbReference>
<feature type="domain" description="Zinc finger C3HC4 RING-type" evidence="4">
    <location>
        <begin position="34"/>
        <end position="71"/>
    </location>
</feature>
<dbReference type="CDD" id="cd16449">
    <property type="entry name" value="RING-HC"/>
    <property type="match status" value="1"/>
</dbReference>
<dbReference type="PROSITE" id="PS00518">
    <property type="entry name" value="ZF_RING_1"/>
    <property type="match status" value="1"/>
</dbReference>
<protein>
    <recommendedName>
        <fullName evidence="4">Zinc finger C3HC4 RING-type domain-containing protein</fullName>
    </recommendedName>
</protein>
<dbReference type="EMBL" id="JABSTR010000009">
    <property type="protein sequence ID" value="KAH9379322.1"/>
    <property type="molecule type" value="Genomic_DNA"/>
</dbReference>
<evidence type="ECO:0000256" key="2">
    <source>
        <dbReference type="ARBA" id="ARBA00022771"/>
    </source>
</evidence>
<organism evidence="5 6">
    <name type="scientific">Haemaphysalis longicornis</name>
    <name type="common">Bush tick</name>
    <dbReference type="NCBI Taxonomy" id="44386"/>
    <lineage>
        <taxon>Eukaryota</taxon>
        <taxon>Metazoa</taxon>
        <taxon>Ecdysozoa</taxon>
        <taxon>Arthropoda</taxon>
        <taxon>Chelicerata</taxon>
        <taxon>Arachnida</taxon>
        <taxon>Acari</taxon>
        <taxon>Parasitiformes</taxon>
        <taxon>Ixodida</taxon>
        <taxon>Ixodoidea</taxon>
        <taxon>Ixodidae</taxon>
        <taxon>Haemaphysalinae</taxon>
        <taxon>Haemaphysalis</taxon>
    </lineage>
</organism>